<dbReference type="AlphaFoldDB" id="A0A2U3K4E5"/>
<gene>
    <name evidence="1" type="ORF">SBF1_1330002</name>
</gene>
<accession>A0A2U3K4E5</accession>
<sequence length="38" mass="4421">MLKNKKSPHTEEEEDIENKKVVFMLTTETVSNPLLFLS</sequence>
<reference evidence="2" key="1">
    <citation type="submission" date="2018-02" db="EMBL/GenBank/DDBJ databases">
        <authorList>
            <person name="Hausmann B."/>
        </authorList>
    </citation>
    <scope>NUCLEOTIDE SEQUENCE [LARGE SCALE GENOMIC DNA]</scope>
    <source>
        <strain evidence="2">Peat soil MAG SbF1</strain>
    </source>
</reference>
<dbReference type="EMBL" id="OMOF01000039">
    <property type="protein sequence ID" value="SPF34457.1"/>
    <property type="molecule type" value="Genomic_DNA"/>
</dbReference>
<dbReference type="Proteomes" id="UP000238916">
    <property type="component" value="Unassembled WGS sequence"/>
</dbReference>
<evidence type="ECO:0000313" key="1">
    <source>
        <dbReference type="EMBL" id="SPF34457.1"/>
    </source>
</evidence>
<organism evidence="1 2">
    <name type="scientific">Candidatus Desulfosporosinus infrequens</name>
    <dbReference type="NCBI Taxonomy" id="2043169"/>
    <lineage>
        <taxon>Bacteria</taxon>
        <taxon>Bacillati</taxon>
        <taxon>Bacillota</taxon>
        <taxon>Clostridia</taxon>
        <taxon>Eubacteriales</taxon>
        <taxon>Desulfitobacteriaceae</taxon>
        <taxon>Desulfosporosinus</taxon>
    </lineage>
</organism>
<evidence type="ECO:0000313" key="2">
    <source>
        <dbReference type="Proteomes" id="UP000238916"/>
    </source>
</evidence>
<protein>
    <submittedName>
        <fullName evidence="1">Uncharacterized protein</fullName>
    </submittedName>
</protein>
<proteinExistence type="predicted"/>
<name>A0A2U3K4E5_9FIRM</name>